<evidence type="ECO:0000313" key="3">
    <source>
        <dbReference type="Proteomes" id="UP000230959"/>
    </source>
</evidence>
<evidence type="ECO:0000256" key="1">
    <source>
        <dbReference type="ARBA" id="ARBA00009981"/>
    </source>
</evidence>
<comment type="similarity">
    <text evidence="1">Belongs to the phD/YefM antitoxin family.</text>
</comment>
<sequence length="83" mass="9524">METITTTSIRENISRYIDKVKHKGISIGVKRRGKIDALIIKYPENLNNKVSAITNFNANSSSFDFLNDEPNLYDKNDLKEKYA</sequence>
<dbReference type="EMBL" id="PFER01000036">
    <property type="protein sequence ID" value="PJE73468.1"/>
    <property type="molecule type" value="Genomic_DNA"/>
</dbReference>
<dbReference type="InterPro" id="IPR036165">
    <property type="entry name" value="YefM-like_sf"/>
</dbReference>
<protein>
    <recommendedName>
        <fullName evidence="4">Antitoxin</fullName>
    </recommendedName>
</protein>
<accession>A0A2M8LA36</accession>
<evidence type="ECO:0000313" key="2">
    <source>
        <dbReference type="EMBL" id="PJE73468.1"/>
    </source>
</evidence>
<gene>
    <name evidence="2" type="ORF">COV02_02480</name>
</gene>
<proteinExistence type="inferred from homology"/>
<dbReference type="Gene3D" id="3.40.1620.10">
    <property type="entry name" value="YefM-like domain"/>
    <property type="match status" value="1"/>
</dbReference>
<name>A0A2M8LA36_9BACT</name>
<organism evidence="2 3">
    <name type="scientific">Candidatus Terrybacteria bacterium CG10_big_fil_rev_8_21_14_0_10_41_10</name>
    <dbReference type="NCBI Taxonomy" id="1975026"/>
    <lineage>
        <taxon>Bacteria</taxon>
        <taxon>Candidatus Terryibacteriota</taxon>
    </lineage>
</organism>
<comment type="caution">
    <text evidence="2">The sequence shown here is derived from an EMBL/GenBank/DDBJ whole genome shotgun (WGS) entry which is preliminary data.</text>
</comment>
<evidence type="ECO:0008006" key="4">
    <source>
        <dbReference type="Google" id="ProtNLM"/>
    </source>
</evidence>
<dbReference type="AlphaFoldDB" id="A0A2M8LA36"/>
<dbReference type="SUPFAM" id="SSF143120">
    <property type="entry name" value="YefM-like"/>
    <property type="match status" value="1"/>
</dbReference>
<dbReference type="Proteomes" id="UP000230959">
    <property type="component" value="Unassembled WGS sequence"/>
</dbReference>
<reference evidence="3" key="1">
    <citation type="submission" date="2017-09" db="EMBL/GenBank/DDBJ databases">
        <title>Depth-based differentiation of microbial function through sediment-hosted aquifers and enrichment of novel symbionts in the deep terrestrial subsurface.</title>
        <authorList>
            <person name="Probst A.J."/>
            <person name="Ladd B."/>
            <person name="Jarett J.K."/>
            <person name="Geller-Mcgrath D.E."/>
            <person name="Sieber C.M.K."/>
            <person name="Emerson J.B."/>
            <person name="Anantharaman K."/>
            <person name="Thomas B.C."/>
            <person name="Malmstrom R."/>
            <person name="Stieglmeier M."/>
            <person name="Klingl A."/>
            <person name="Woyke T."/>
            <person name="Ryan C.M."/>
            <person name="Banfield J.F."/>
        </authorList>
    </citation>
    <scope>NUCLEOTIDE SEQUENCE [LARGE SCALE GENOMIC DNA]</scope>
</reference>